<gene>
    <name evidence="1" type="ORF">EEDITHA_LOCUS13300</name>
</gene>
<keyword evidence="2" id="KW-1185">Reference proteome</keyword>
<dbReference type="AlphaFoldDB" id="A0AAU9UG49"/>
<reference evidence="1" key="1">
    <citation type="submission" date="2022-03" db="EMBL/GenBank/DDBJ databases">
        <authorList>
            <person name="Tunstrom K."/>
        </authorList>
    </citation>
    <scope>NUCLEOTIDE SEQUENCE</scope>
</reference>
<accession>A0AAU9UG49</accession>
<protein>
    <submittedName>
        <fullName evidence="1">Uncharacterized protein</fullName>
    </submittedName>
</protein>
<organism evidence="1 2">
    <name type="scientific">Euphydryas editha</name>
    <name type="common">Edith's checkerspot</name>
    <dbReference type="NCBI Taxonomy" id="104508"/>
    <lineage>
        <taxon>Eukaryota</taxon>
        <taxon>Metazoa</taxon>
        <taxon>Ecdysozoa</taxon>
        <taxon>Arthropoda</taxon>
        <taxon>Hexapoda</taxon>
        <taxon>Insecta</taxon>
        <taxon>Pterygota</taxon>
        <taxon>Neoptera</taxon>
        <taxon>Endopterygota</taxon>
        <taxon>Lepidoptera</taxon>
        <taxon>Glossata</taxon>
        <taxon>Ditrysia</taxon>
        <taxon>Papilionoidea</taxon>
        <taxon>Nymphalidae</taxon>
        <taxon>Nymphalinae</taxon>
        <taxon>Euphydryas</taxon>
    </lineage>
</organism>
<evidence type="ECO:0000313" key="1">
    <source>
        <dbReference type="EMBL" id="CAH2098153.1"/>
    </source>
</evidence>
<dbReference type="Proteomes" id="UP001153954">
    <property type="component" value="Unassembled WGS sequence"/>
</dbReference>
<proteinExistence type="predicted"/>
<sequence>MENEGKHCFQILEDRPYRYLQQMAKSLGLPSNFKKVYLIELIQAKKLKSETEVTTIIRRVKLERLRLSKVRRESKRRKMQLSEASTSKSCYSPPITFTPKRPNTYVRYSPELNRSLITYNPKRSLIQNFNQNSTPNSNPTDRILRSFNMKTLKPNYALLNGQDLVKSHLNPKETRIKIITNNGGYPQFNVTAKCIVNKHRPSVLTNSKTALKTHLMLTQSADLIKNPVPAKRERTISRIYPLAPPEKIPRNMTAESLCLRKIDGSLTRINALVQKRTDIMPQQKNSYKNTEINIQDIINSFDVNLTEYDNTNNNYLQSQYPNLSSIDTFNHDINSHVPIESNTKDNLDIYSVYYHKKIRSEQIRCQRLKDMQDDKRLPKINEVFSKFNDVYKRDLTKPLYVQVSTESERSQNHPIYANRSANTILLEPLYNFKSQLITNAPLLQIATTSNTKCVYSVPILATAVAQPSTVMSNDGYISSYQVDNYRNEQDIDPRLYEFLHYEQNVNRKNSSQYGDFSTSTSSLDTQDMSGTVSIPEMVEDALEIISQDGNYMEQITMDANMQCILCSWAGPKLSLEYHIKKEHSQHVHKQRGSEWAVPWTLCGAGREAGREAGSGAAGGGARAGPQLLEHDSALYVLRVKYADPDCLTASVSVSSTSLTLFLI</sequence>
<dbReference type="EMBL" id="CAKOGL010000019">
    <property type="protein sequence ID" value="CAH2098153.1"/>
    <property type="molecule type" value="Genomic_DNA"/>
</dbReference>
<evidence type="ECO:0000313" key="2">
    <source>
        <dbReference type="Proteomes" id="UP001153954"/>
    </source>
</evidence>
<comment type="caution">
    <text evidence="1">The sequence shown here is derived from an EMBL/GenBank/DDBJ whole genome shotgun (WGS) entry which is preliminary data.</text>
</comment>
<name>A0AAU9UG49_EUPED</name>